<evidence type="ECO:0000313" key="2">
    <source>
        <dbReference type="Proteomes" id="UP000281549"/>
    </source>
</evidence>
<feature type="non-terminal residue" evidence="1">
    <location>
        <position position="1"/>
    </location>
</feature>
<evidence type="ECO:0000313" key="1">
    <source>
        <dbReference type="EMBL" id="RKP16102.1"/>
    </source>
</evidence>
<sequence>ARSKHFLIRQNFIKEKRDDKIVEILYCTTSDQVADIFTKNLPKAPFLKHFQSLELSAASLEGVCLYKGIRLLS</sequence>
<dbReference type="EMBL" id="ML006995">
    <property type="protein sequence ID" value="RKP16102.1"/>
    <property type="molecule type" value="Genomic_DNA"/>
</dbReference>
<dbReference type="AlphaFoldDB" id="A0A4P9YB68"/>
<proteinExistence type="predicted"/>
<protein>
    <submittedName>
        <fullName evidence="1">Uncharacterized protein</fullName>
    </submittedName>
</protein>
<accession>A0A4P9YB68</accession>
<name>A0A4P9YB68_ROZAC</name>
<reference evidence="2" key="1">
    <citation type="journal article" date="2018" name="Nat. Microbiol.">
        <title>Leveraging single-cell genomics to expand the fungal tree of life.</title>
        <authorList>
            <person name="Ahrendt S.R."/>
            <person name="Quandt C.A."/>
            <person name="Ciobanu D."/>
            <person name="Clum A."/>
            <person name="Salamov A."/>
            <person name="Andreopoulos B."/>
            <person name="Cheng J.F."/>
            <person name="Woyke T."/>
            <person name="Pelin A."/>
            <person name="Henrissat B."/>
            <person name="Reynolds N.K."/>
            <person name="Benny G.L."/>
            <person name="Smith M.E."/>
            <person name="James T.Y."/>
            <person name="Grigoriev I.V."/>
        </authorList>
    </citation>
    <scope>NUCLEOTIDE SEQUENCE [LARGE SCALE GENOMIC DNA]</scope>
    <source>
        <strain evidence="2">CSF55</strain>
    </source>
</reference>
<gene>
    <name evidence="1" type="ORF">ROZALSC1DRAFT_18010</name>
</gene>
<organism evidence="1 2">
    <name type="scientific">Rozella allomycis (strain CSF55)</name>
    <dbReference type="NCBI Taxonomy" id="988480"/>
    <lineage>
        <taxon>Eukaryota</taxon>
        <taxon>Fungi</taxon>
        <taxon>Fungi incertae sedis</taxon>
        <taxon>Cryptomycota</taxon>
        <taxon>Cryptomycota incertae sedis</taxon>
        <taxon>Rozella</taxon>
    </lineage>
</organism>
<dbReference type="Proteomes" id="UP000281549">
    <property type="component" value="Unassembled WGS sequence"/>
</dbReference>